<dbReference type="GeneID" id="59335420"/>
<evidence type="ECO:0000313" key="2">
    <source>
        <dbReference type="Proteomes" id="UP000593566"/>
    </source>
</evidence>
<accession>A0A8H6CSV7</accession>
<dbReference type="AlphaFoldDB" id="A0A8H6CSV7"/>
<proteinExistence type="predicted"/>
<protein>
    <submittedName>
        <fullName evidence="1">Uncharacterized protein</fullName>
    </submittedName>
</protein>
<dbReference type="Proteomes" id="UP000593566">
    <property type="component" value="Unassembled WGS sequence"/>
</dbReference>
<comment type="caution">
    <text evidence="1">The sequence shown here is derived from an EMBL/GenBank/DDBJ whole genome shotgun (WGS) entry which is preliminary data.</text>
</comment>
<sequence>MAALSLVLRPFEAGFESGDSVATKAAVLDEDSKDVGDAAPEIVETATLTNAVTPQSGTLRNWTNEVAAADWYWAGLALVDSWATE</sequence>
<organism evidence="1 2">
    <name type="scientific">Letharia lupina</name>
    <dbReference type="NCBI Taxonomy" id="560253"/>
    <lineage>
        <taxon>Eukaryota</taxon>
        <taxon>Fungi</taxon>
        <taxon>Dikarya</taxon>
        <taxon>Ascomycota</taxon>
        <taxon>Pezizomycotina</taxon>
        <taxon>Lecanoromycetes</taxon>
        <taxon>OSLEUM clade</taxon>
        <taxon>Lecanoromycetidae</taxon>
        <taxon>Lecanorales</taxon>
        <taxon>Lecanorineae</taxon>
        <taxon>Parmeliaceae</taxon>
        <taxon>Letharia</taxon>
    </lineage>
</organism>
<name>A0A8H6CSV7_9LECA</name>
<gene>
    <name evidence="1" type="ORF">HO133_007020</name>
</gene>
<dbReference type="EMBL" id="JACCJB010000003">
    <property type="protein sequence ID" value="KAF6228908.1"/>
    <property type="molecule type" value="Genomic_DNA"/>
</dbReference>
<keyword evidence="2" id="KW-1185">Reference proteome</keyword>
<dbReference type="RefSeq" id="XP_037156550.1">
    <property type="nucleotide sequence ID" value="XM_037297915.1"/>
</dbReference>
<evidence type="ECO:0000313" key="1">
    <source>
        <dbReference type="EMBL" id="KAF6228908.1"/>
    </source>
</evidence>
<reference evidence="1 2" key="1">
    <citation type="journal article" date="2020" name="Genomics">
        <title>Complete, high-quality genomes from long-read metagenomic sequencing of two wolf lichen thalli reveals enigmatic genome architecture.</title>
        <authorList>
            <person name="McKenzie S.K."/>
            <person name="Walston R.F."/>
            <person name="Allen J.L."/>
        </authorList>
    </citation>
    <scope>NUCLEOTIDE SEQUENCE [LARGE SCALE GENOMIC DNA]</scope>
    <source>
        <strain evidence="1">WasteWater1</strain>
    </source>
</reference>